<name>A0A9W6TJH2_9STRA</name>
<dbReference type="InterPro" id="IPR031139">
    <property type="entry name" value="RPGRIP1_fam"/>
</dbReference>
<protein>
    <submittedName>
        <fullName evidence="3">Unnamed protein product</fullName>
    </submittedName>
</protein>
<sequence>MSRRPPSSGSVAGCAPSVRSPSLTHSIFSCFCRMYTKLAMIEEKLTKKRQSEGKNNQDDPGAREMSLCTRSTTLTPLLLPRPETGGNKAVVVPMRRDLDTEKFIAALKAENAALRRKNQSLMEKNCWLKEQCRNAGSLKRLGSAAAQTARPSTQKRPVARSATTSNAGFAGSTLEKQTESARKLHRDTFSGDLEQALKKRLVIAEKQLVKLQKENEHLRANTNQYQQKSKRDNNEDSEPSDEEDEQNANNKEPINLELNQMKRELRDRQAQLAILNARYENLESNALAERDIQEKTLDQMEQMNRQVHKLRTQLQDAMMEKEELEIRIMKAGDQEKDIALLREQNHRLEERMTSLCESPFINDAFQRKERIDKLFDLEKLTQEQKLTIVHMTEENHKLQGVIRELQGSIKQLKQAKDRIEQDLAQMTHHLMEERNARSLEAIKLTAGSVPAPRPEPLVIVRPHTFEPHQQPEKRDACSSPVNNNASSGKDPVPLLTVYVPLD</sequence>
<evidence type="ECO:0000256" key="1">
    <source>
        <dbReference type="SAM" id="Coils"/>
    </source>
</evidence>
<dbReference type="PROSITE" id="PS51257">
    <property type="entry name" value="PROKAR_LIPOPROTEIN"/>
    <property type="match status" value="1"/>
</dbReference>
<keyword evidence="4" id="KW-1185">Reference proteome</keyword>
<feature type="coiled-coil region" evidence="1">
    <location>
        <begin position="258"/>
        <end position="358"/>
    </location>
</feature>
<dbReference type="OrthoDB" id="158180at2759"/>
<evidence type="ECO:0000313" key="3">
    <source>
        <dbReference type="EMBL" id="GMF14571.1"/>
    </source>
</evidence>
<feature type="compositionally biased region" description="Polar residues" evidence="2">
    <location>
        <begin position="145"/>
        <end position="167"/>
    </location>
</feature>
<dbReference type="AlphaFoldDB" id="A0A9W6TJH2"/>
<keyword evidence="1" id="KW-0175">Coiled coil</keyword>
<comment type="caution">
    <text evidence="3">The sequence shown here is derived from an EMBL/GenBank/DDBJ whole genome shotgun (WGS) entry which is preliminary data.</text>
</comment>
<feature type="region of interest" description="Disordered" evidence="2">
    <location>
        <begin position="466"/>
        <end position="492"/>
    </location>
</feature>
<dbReference type="EMBL" id="BSXW01000201">
    <property type="protein sequence ID" value="GMF14571.1"/>
    <property type="molecule type" value="Genomic_DNA"/>
</dbReference>
<organism evidence="3 4">
    <name type="scientific">Phytophthora lilii</name>
    <dbReference type="NCBI Taxonomy" id="2077276"/>
    <lineage>
        <taxon>Eukaryota</taxon>
        <taxon>Sar</taxon>
        <taxon>Stramenopiles</taxon>
        <taxon>Oomycota</taxon>
        <taxon>Peronosporomycetes</taxon>
        <taxon>Peronosporales</taxon>
        <taxon>Peronosporaceae</taxon>
        <taxon>Phytophthora</taxon>
    </lineage>
</organism>
<proteinExistence type="predicted"/>
<gene>
    <name evidence="3" type="ORF">Plil01_000481500</name>
</gene>
<evidence type="ECO:0000256" key="2">
    <source>
        <dbReference type="SAM" id="MobiDB-lite"/>
    </source>
</evidence>
<accession>A0A9W6TJH2</accession>
<dbReference type="Proteomes" id="UP001165083">
    <property type="component" value="Unassembled WGS sequence"/>
</dbReference>
<evidence type="ECO:0000313" key="4">
    <source>
        <dbReference type="Proteomes" id="UP001165083"/>
    </source>
</evidence>
<feature type="compositionally biased region" description="Basic and acidic residues" evidence="2">
    <location>
        <begin position="466"/>
        <end position="476"/>
    </location>
</feature>
<feature type="region of interest" description="Disordered" evidence="2">
    <location>
        <begin position="214"/>
        <end position="255"/>
    </location>
</feature>
<dbReference type="PANTHER" id="PTHR14240">
    <property type="entry name" value="RETINITIS PIGMENTOSA GTPASE REGULATOR-INTERACTING PROTEIN"/>
    <property type="match status" value="1"/>
</dbReference>
<feature type="coiled-coil region" evidence="1">
    <location>
        <begin position="395"/>
        <end position="436"/>
    </location>
</feature>
<feature type="compositionally biased region" description="Acidic residues" evidence="2">
    <location>
        <begin position="235"/>
        <end position="246"/>
    </location>
</feature>
<reference evidence="3" key="1">
    <citation type="submission" date="2023-04" db="EMBL/GenBank/DDBJ databases">
        <title>Phytophthora lilii NBRC 32176.</title>
        <authorList>
            <person name="Ichikawa N."/>
            <person name="Sato H."/>
            <person name="Tonouchi N."/>
        </authorList>
    </citation>
    <scope>NUCLEOTIDE SEQUENCE</scope>
    <source>
        <strain evidence="3">NBRC 32176</strain>
    </source>
</reference>
<feature type="region of interest" description="Disordered" evidence="2">
    <location>
        <begin position="143"/>
        <end position="182"/>
    </location>
</feature>